<dbReference type="InterPro" id="IPR003593">
    <property type="entry name" value="AAA+_ATPase"/>
</dbReference>
<dbReference type="OrthoDB" id="9785229at2"/>
<evidence type="ECO:0000256" key="4">
    <source>
        <dbReference type="ARBA" id="ARBA00022840"/>
    </source>
</evidence>
<proteinExistence type="inferred from homology"/>
<dbReference type="InterPro" id="IPR027417">
    <property type="entry name" value="P-loop_NTPase"/>
</dbReference>
<dbReference type="InterPro" id="IPR003439">
    <property type="entry name" value="ABC_transporter-like_ATP-bd"/>
</dbReference>
<dbReference type="PANTHER" id="PTHR43335:SF4">
    <property type="entry name" value="ABC TRANSPORTER, ATP-BINDING PROTEIN"/>
    <property type="match status" value="1"/>
</dbReference>
<evidence type="ECO:0000313" key="7">
    <source>
        <dbReference type="Proteomes" id="UP000293347"/>
    </source>
</evidence>
<dbReference type="RefSeq" id="WP_131595419.1">
    <property type="nucleotide sequence ID" value="NZ_SJSL01000002.1"/>
</dbReference>
<dbReference type="PROSITE" id="PS50893">
    <property type="entry name" value="ABC_TRANSPORTER_2"/>
    <property type="match status" value="1"/>
</dbReference>
<keyword evidence="4 6" id="KW-0067">ATP-binding</keyword>
<evidence type="ECO:0000256" key="2">
    <source>
        <dbReference type="ARBA" id="ARBA00022448"/>
    </source>
</evidence>
<dbReference type="SMART" id="SM00382">
    <property type="entry name" value="AAA"/>
    <property type="match status" value="1"/>
</dbReference>
<keyword evidence="7" id="KW-1185">Reference proteome</keyword>
<evidence type="ECO:0000259" key="5">
    <source>
        <dbReference type="PROSITE" id="PS50893"/>
    </source>
</evidence>
<evidence type="ECO:0000256" key="3">
    <source>
        <dbReference type="ARBA" id="ARBA00022741"/>
    </source>
</evidence>
<evidence type="ECO:0000256" key="1">
    <source>
        <dbReference type="ARBA" id="ARBA00005417"/>
    </source>
</evidence>
<comment type="similarity">
    <text evidence="1">Belongs to the ABC transporter superfamily.</text>
</comment>
<keyword evidence="2" id="KW-0813">Transport</keyword>
<accession>A0A4R0NNW1</accession>
<dbReference type="Proteomes" id="UP000293347">
    <property type="component" value="Unassembled WGS sequence"/>
</dbReference>
<dbReference type="AlphaFoldDB" id="A0A4R0NNW1"/>
<gene>
    <name evidence="6" type="ORF">EZ437_08845</name>
</gene>
<protein>
    <submittedName>
        <fullName evidence="6">ATP-binding cassette domain-containing protein</fullName>
    </submittedName>
</protein>
<sequence>MSVKVRSVSKHYGKQKAVDSISFDAAPGRILGFLGPNGAGKSTTMKMLSSYLMPDSGSASICGYDTQGQSLEVKRLIGYLPENTPLYLDMYVKEFLSFVANSYQLSQTAKKINDVIEQVGLQSEQHKKIGMLSKGYKQRVGLAQAIIHDPKVLILDEPTSGLDPNQLLDIRSLIKSLGTDKTVILSTHIMQEVEAICDDVIIINKGKIVADTSIESLIAQHGPLSLEDIFRNITV</sequence>
<dbReference type="SUPFAM" id="SSF52540">
    <property type="entry name" value="P-loop containing nucleoside triphosphate hydrolases"/>
    <property type="match status" value="1"/>
</dbReference>
<dbReference type="GO" id="GO:0005524">
    <property type="term" value="F:ATP binding"/>
    <property type="evidence" value="ECO:0007669"/>
    <property type="project" value="UniProtKB-KW"/>
</dbReference>
<feature type="domain" description="ABC transporter" evidence="5">
    <location>
        <begin position="3"/>
        <end position="230"/>
    </location>
</feature>
<dbReference type="PANTHER" id="PTHR43335">
    <property type="entry name" value="ABC TRANSPORTER, ATP-BINDING PROTEIN"/>
    <property type="match status" value="1"/>
</dbReference>
<dbReference type="CDD" id="cd03230">
    <property type="entry name" value="ABC_DR_subfamily_A"/>
    <property type="match status" value="1"/>
</dbReference>
<comment type="caution">
    <text evidence="6">The sequence shown here is derived from an EMBL/GenBank/DDBJ whole genome shotgun (WGS) entry which is preliminary data.</text>
</comment>
<dbReference type="Pfam" id="PF00005">
    <property type="entry name" value="ABC_tran"/>
    <property type="match status" value="1"/>
</dbReference>
<dbReference type="EMBL" id="SJSL01000002">
    <property type="protein sequence ID" value="TCD00875.1"/>
    <property type="molecule type" value="Genomic_DNA"/>
</dbReference>
<organism evidence="6 7">
    <name type="scientific">Pedobacter psychroterrae</name>
    <dbReference type="NCBI Taxonomy" id="2530453"/>
    <lineage>
        <taxon>Bacteria</taxon>
        <taxon>Pseudomonadati</taxon>
        <taxon>Bacteroidota</taxon>
        <taxon>Sphingobacteriia</taxon>
        <taxon>Sphingobacteriales</taxon>
        <taxon>Sphingobacteriaceae</taxon>
        <taxon>Pedobacter</taxon>
    </lineage>
</organism>
<reference evidence="6 7" key="1">
    <citation type="submission" date="2019-02" db="EMBL/GenBank/DDBJ databases">
        <title>Pedobacter sp. RP-1-14 sp. nov., isolated from Arctic soil.</title>
        <authorList>
            <person name="Dahal R.H."/>
        </authorList>
    </citation>
    <scope>NUCLEOTIDE SEQUENCE [LARGE SCALE GENOMIC DNA]</scope>
    <source>
        <strain evidence="6 7">RP-1-14</strain>
    </source>
</reference>
<name>A0A4R0NNW1_9SPHI</name>
<dbReference type="Gene3D" id="3.40.50.300">
    <property type="entry name" value="P-loop containing nucleotide triphosphate hydrolases"/>
    <property type="match status" value="1"/>
</dbReference>
<keyword evidence="3" id="KW-0547">Nucleotide-binding</keyword>
<dbReference type="GO" id="GO:0016887">
    <property type="term" value="F:ATP hydrolysis activity"/>
    <property type="evidence" value="ECO:0007669"/>
    <property type="project" value="InterPro"/>
</dbReference>
<evidence type="ECO:0000313" key="6">
    <source>
        <dbReference type="EMBL" id="TCD00875.1"/>
    </source>
</evidence>